<dbReference type="GeneID" id="75025769"/>
<proteinExistence type="predicted"/>
<dbReference type="AlphaFoldDB" id="A0A240AU42"/>
<dbReference type="OrthoDB" id="6476622at2"/>
<protein>
    <submittedName>
        <fullName evidence="1">Protein of uncharacterized function (DUF1493)</fullName>
    </submittedName>
</protein>
<keyword evidence="2" id="KW-1185">Reference proteome</keyword>
<dbReference type="Pfam" id="PF07377">
    <property type="entry name" value="DUF1493"/>
    <property type="match status" value="1"/>
</dbReference>
<dbReference type="InterPro" id="IPR010862">
    <property type="entry name" value="DUF1493"/>
</dbReference>
<dbReference type="RefSeq" id="WP_095095547.1">
    <property type="nucleotide sequence ID" value="NZ_CAMIQD010000003.1"/>
</dbReference>
<accession>A0A240AU42</accession>
<evidence type="ECO:0000313" key="1">
    <source>
        <dbReference type="EMBL" id="SNV86363.1"/>
    </source>
</evidence>
<name>A0A240AU42_SERFI</name>
<gene>
    <name evidence="1" type="ORF">SAMEA4384070_00581</name>
</gene>
<dbReference type="EMBL" id="LT906479">
    <property type="protein sequence ID" value="SNV86363.1"/>
    <property type="molecule type" value="Genomic_DNA"/>
</dbReference>
<dbReference type="Proteomes" id="UP000215134">
    <property type="component" value="Chromosome 1"/>
</dbReference>
<organism evidence="1 2">
    <name type="scientific">Serratia ficaria</name>
    <dbReference type="NCBI Taxonomy" id="61651"/>
    <lineage>
        <taxon>Bacteria</taxon>
        <taxon>Pseudomonadati</taxon>
        <taxon>Pseudomonadota</taxon>
        <taxon>Gammaproteobacteria</taxon>
        <taxon>Enterobacterales</taxon>
        <taxon>Yersiniaceae</taxon>
        <taxon>Serratia</taxon>
    </lineage>
</organism>
<evidence type="ECO:0000313" key="2">
    <source>
        <dbReference type="Proteomes" id="UP000215134"/>
    </source>
</evidence>
<sequence>MVKDSIEEAVLEWYESTYNTKPLFAKSKPVLTLETSLSTGKYPWARETGDEIMQDYFERFKVDSRDFNFLTYWPYEKGLWPNFLRTKSQKVPDVEPKPLTIQMLVESARAGRWIYN</sequence>
<dbReference type="KEGG" id="sfj:SAMEA4384070_0581"/>
<reference evidence="1 2" key="1">
    <citation type="submission" date="2017-06" db="EMBL/GenBank/DDBJ databases">
        <authorList>
            <consortium name="Pathogen Informatics"/>
        </authorList>
    </citation>
    <scope>NUCLEOTIDE SEQUENCE [LARGE SCALE GENOMIC DNA]</scope>
    <source>
        <strain evidence="1 2">NCTC12148</strain>
    </source>
</reference>